<dbReference type="UniPathway" id="UPA00148"/>
<dbReference type="NCBIfam" id="TIGR01465">
    <property type="entry name" value="cobM_cbiF"/>
    <property type="match status" value="1"/>
</dbReference>
<dbReference type="Gene3D" id="3.40.1010.10">
    <property type="entry name" value="Cobalt-precorrin-4 Transmethylase, Domain 1"/>
    <property type="match status" value="1"/>
</dbReference>
<dbReference type="GO" id="GO:0046026">
    <property type="term" value="F:precorrin-4 C11-methyltransferase activity"/>
    <property type="evidence" value="ECO:0007669"/>
    <property type="project" value="InterPro"/>
</dbReference>
<dbReference type="AlphaFoldDB" id="A0A3B1E1I1"/>
<dbReference type="Pfam" id="PF00590">
    <property type="entry name" value="TP_methylase"/>
    <property type="match status" value="1"/>
</dbReference>
<proteinExistence type="inferred from homology"/>
<dbReference type="InterPro" id="IPR014776">
    <property type="entry name" value="4pyrrole_Mease_sub2"/>
</dbReference>
<dbReference type="InterPro" id="IPR035996">
    <property type="entry name" value="4pyrrol_Methylase_sf"/>
</dbReference>
<keyword evidence="6" id="KW-0949">S-adenosyl-L-methionine</keyword>
<protein>
    <submittedName>
        <fullName evidence="8">Cobalt-precorrin-4 C(11)-methyltransferase</fullName>
        <ecNumber evidence="8">2.1.1.271</ecNumber>
    </submittedName>
</protein>
<keyword evidence="4 8" id="KW-0489">Methyltransferase</keyword>
<dbReference type="GO" id="GO:0032259">
    <property type="term" value="P:methylation"/>
    <property type="evidence" value="ECO:0007669"/>
    <property type="project" value="UniProtKB-KW"/>
</dbReference>
<dbReference type="InterPro" id="IPR006362">
    <property type="entry name" value="Cbl_synth_CobM/CibF"/>
</dbReference>
<dbReference type="InterPro" id="IPR000878">
    <property type="entry name" value="4pyrrol_Mease"/>
</dbReference>
<comment type="pathway">
    <text evidence="1">Cofactor biosynthesis; adenosylcobalamin biosynthesis.</text>
</comment>
<dbReference type="InterPro" id="IPR014777">
    <property type="entry name" value="4pyrrole_Mease_sub1"/>
</dbReference>
<dbReference type="PROSITE" id="PS00839">
    <property type="entry name" value="SUMT_1"/>
    <property type="match status" value="1"/>
</dbReference>
<comment type="similarity">
    <text evidence="2">Belongs to the precorrin methyltransferase family.</text>
</comment>
<dbReference type="CDD" id="cd11641">
    <property type="entry name" value="Precorrin-4_C11-MT"/>
    <property type="match status" value="1"/>
</dbReference>
<dbReference type="SUPFAM" id="SSF53790">
    <property type="entry name" value="Tetrapyrrole methylase"/>
    <property type="match status" value="1"/>
</dbReference>
<dbReference type="EMBL" id="UOGJ01000065">
    <property type="protein sequence ID" value="VAX35557.1"/>
    <property type="molecule type" value="Genomic_DNA"/>
</dbReference>
<evidence type="ECO:0000256" key="6">
    <source>
        <dbReference type="ARBA" id="ARBA00022691"/>
    </source>
</evidence>
<evidence type="ECO:0000313" key="8">
    <source>
        <dbReference type="EMBL" id="VAX35557.1"/>
    </source>
</evidence>
<gene>
    <name evidence="8" type="ORF">MNBD_UNCLBAC01-647</name>
</gene>
<keyword evidence="5 8" id="KW-0808">Transferase</keyword>
<evidence type="ECO:0000256" key="1">
    <source>
        <dbReference type="ARBA" id="ARBA00004953"/>
    </source>
</evidence>
<dbReference type="InterPro" id="IPR003043">
    <property type="entry name" value="Uropor_MeTrfase_CS"/>
</dbReference>
<dbReference type="PANTHER" id="PTHR45790">
    <property type="entry name" value="SIROHEME SYNTHASE-RELATED"/>
    <property type="match status" value="1"/>
</dbReference>
<evidence type="ECO:0000259" key="7">
    <source>
        <dbReference type="Pfam" id="PF00590"/>
    </source>
</evidence>
<evidence type="ECO:0000256" key="5">
    <source>
        <dbReference type="ARBA" id="ARBA00022679"/>
    </source>
</evidence>
<dbReference type="EC" id="2.1.1.271" evidence="8"/>
<evidence type="ECO:0000256" key="3">
    <source>
        <dbReference type="ARBA" id="ARBA00022573"/>
    </source>
</evidence>
<reference evidence="8" key="1">
    <citation type="submission" date="2018-06" db="EMBL/GenBank/DDBJ databases">
        <authorList>
            <person name="Zhirakovskaya E."/>
        </authorList>
    </citation>
    <scope>NUCLEOTIDE SEQUENCE</scope>
</reference>
<dbReference type="PANTHER" id="PTHR45790:SF4">
    <property type="entry name" value="COBALT-PRECORRIN-4 C(11)-METHYLTRANSFERASE"/>
    <property type="match status" value="1"/>
</dbReference>
<dbReference type="GO" id="GO:0009236">
    <property type="term" value="P:cobalamin biosynthetic process"/>
    <property type="evidence" value="ECO:0007669"/>
    <property type="project" value="UniProtKB-UniPathway"/>
</dbReference>
<evidence type="ECO:0000256" key="2">
    <source>
        <dbReference type="ARBA" id="ARBA00005879"/>
    </source>
</evidence>
<dbReference type="InterPro" id="IPR050161">
    <property type="entry name" value="Siro_Cobalamin_biosynth"/>
</dbReference>
<sequence>MKVYIIGAGPGDPKLITIKGAELIEQCPVILYTGSLVPREVIARADKNAQVLDSAGMDLNEIMDVIKEARNNNQDVARVHTGDPSIYGSIAEQIRLFEEENIDYEVIPGVSSFTAAAAALGKELTLPELSQTVIVTRAEGRTPMPDKEKLFMLGQHQATMVLFLSVLLIRKVVKELTPHYGADCPIVVIQKVSWPEQKIIRGTLEDIADKIRDEGIKATAMIIIGRVLTSKDFADSRLYAPEFTHGFREGKKIDGDFKKVITQRLKNVDKAVKVDFESL</sequence>
<name>A0A3B1E1I1_9ZZZZ</name>
<feature type="domain" description="Tetrapyrrole methylase" evidence="7">
    <location>
        <begin position="2"/>
        <end position="207"/>
    </location>
</feature>
<evidence type="ECO:0000256" key="4">
    <source>
        <dbReference type="ARBA" id="ARBA00022603"/>
    </source>
</evidence>
<accession>A0A3B1E1I1</accession>
<keyword evidence="3" id="KW-0169">Cobalamin biosynthesis</keyword>
<dbReference type="Gene3D" id="3.30.950.10">
    <property type="entry name" value="Methyltransferase, Cobalt-precorrin-4 Transmethylase, Domain 2"/>
    <property type="match status" value="1"/>
</dbReference>
<organism evidence="8">
    <name type="scientific">hydrothermal vent metagenome</name>
    <dbReference type="NCBI Taxonomy" id="652676"/>
    <lineage>
        <taxon>unclassified sequences</taxon>
        <taxon>metagenomes</taxon>
        <taxon>ecological metagenomes</taxon>
    </lineage>
</organism>